<feature type="region of interest" description="Disordered" evidence="1">
    <location>
        <begin position="155"/>
        <end position="180"/>
    </location>
</feature>
<feature type="region of interest" description="Disordered" evidence="1">
    <location>
        <begin position="17"/>
        <end position="138"/>
    </location>
</feature>
<feature type="compositionally biased region" description="Basic residues" evidence="1">
    <location>
        <begin position="127"/>
        <end position="136"/>
    </location>
</feature>
<feature type="compositionally biased region" description="Basic and acidic residues" evidence="1">
    <location>
        <begin position="50"/>
        <end position="59"/>
    </location>
</feature>
<name>A0A9P1DQ83_9DINO</name>
<dbReference type="AlphaFoldDB" id="A0A9P1DQ83"/>
<protein>
    <submittedName>
        <fullName evidence="2">Uncharacterized protein</fullName>
    </submittedName>
</protein>
<feature type="compositionally biased region" description="Basic residues" evidence="1">
    <location>
        <begin position="38"/>
        <end position="49"/>
    </location>
</feature>
<evidence type="ECO:0000256" key="1">
    <source>
        <dbReference type="SAM" id="MobiDB-lite"/>
    </source>
</evidence>
<dbReference type="Proteomes" id="UP001152797">
    <property type="component" value="Unassembled WGS sequence"/>
</dbReference>
<dbReference type="EMBL" id="CAMXCT010005890">
    <property type="protein sequence ID" value="CAI4013502.1"/>
    <property type="molecule type" value="Genomic_DNA"/>
</dbReference>
<feature type="compositionally biased region" description="Basic and acidic residues" evidence="1">
    <location>
        <begin position="17"/>
        <end position="29"/>
    </location>
</feature>
<dbReference type="EMBL" id="CAMXCT020005890">
    <property type="protein sequence ID" value="CAL1166877.1"/>
    <property type="molecule type" value="Genomic_DNA"/>
</dbReference>
<feature type="region of interest" description="Disordered" evidence="1">
    <location>
        <begin position="197"/>
        <end position="304"/>
    </location>
</feature>
<feature type="compositionally biased region" description="Basic and acidic residues" evidence="1">
    <location>
        <begin position="98"/>
        <end position="111"/>
    </location>
</feature>
<accession>A0A9P1DQ83</accession>
<feature type="compositionally biased region" description="Basic residues" evidence="1">
    <location>
        <begin position="219"/>
        <end position="230"/>
    </location>
</feature>
<evidence type="ECO:0000313" key="3">
    <source>
        <dbReference type="EMBL" id="CAL4800814.1"/>
    </source>
</evidence>
<evidence type="ECO:0000313" key="4">
    <source>
        <dbReference type="Proteomes" id="UP001152797"/>
    </source>
</evidence>
<reference evidence="2" key="1">
    <citation type="submission" date="2022-10" db="EMBL/GenBank/DDBJ databases">
        <authorList>
            <person name="Chen Y."/>
            <person name="Dougan E. K."/>
            <person name="Chan C."/>
            <person name="Rhodes N."/>
            <person name="Thang M."/>
        </authorList>
    </citation>
    <scope>NUCLEOTIDE SEQUENCE</scope>
</reference>
<comment type="caution">
    <text evidence="2">The sequence shown here is derived from an EMBL/GenBank/DDBJ whole genome shotgun (WGS) entry which is preliminary data.</text>
</comment>
<organism evidence="2">
    <name type="scientific">Cladocopium goreaui</name>
    <dbReference type="NCBI Taxonomy" id="2562237"/>
    <lineage>
        <taxon>Eukaryota</taxon>
        <taxon>Sar</taxon>
        <taxon>Alveolata</taxon>
        <taxon>Dinophyceae</taxon>
        <taxon>Suessiales</taxon>
        <taxon>Symbiodiniaceae</taxon>
        <taxon>Cladocopium</taxon>
    </lineage>
</organism>
<proteinExistence type="predicted"/>
<dbReference type="EMBL" id="CAMXCT030005890">
    <property type="protein sequence ID" value="CAL4800814.1"/>
    <property type="molecule type" value="Genomic_DNA"/>
</dbReference>
<sequence length="374" mass="41202">MDTFLESVGSFSFDALVDHDEGRSRRPEVDPEGELSGKKKKKKNKTKKVKTNDSDHDDLSLEPSTSTALKQEKAESEEETWPTQYDPYMILEGEECGQEDKETNEKDEPVSKRAMQRALRGWTRRSGGWKHKKKAAGKGMLKPLRCIRRFCSAAMSEREGRERRRRAEKPASPLYPPSHRLGLTACAKAAASPEVVAPRYASHHREGHGGEESAPARSARSRSRRDKGHGHRGEGDGHRRRRKKATPAPEPAGKSEPVDKRAAKSSSSSGPGSGDSSEEDVAAEPASALAVPNVPPSALAMGTRPAAPVPAWLQSRVQDLTRKASVFARALTRAQQALRTSARIAREAAQSFESELENFQIASREIEKEFQGKH</sequence>
<keyword evidence="4" id="KW-1185">Reference proteome</keyword>
<reference evidence="3 4" key="2">
    <citation type="submission" date="2024-05" db="EMBL/GenBank/DDBJ databases">
        <authorList>
            <person name="Chen Y."/>
            <person name="Shah S."/>
            <person name="Dougan E. K."/>
            <person name="Thang M."/>
            <person name="Chan C."/>
        </authorList>
    </citation>
    <scope>NUCLEOTIDE SEQUENCE [LARGE SCALE GENOMIC DNA]</scope>
</reference>
<gene>
    <name evidence="2" type="ORF">C1SCF055_LOCUS38464</name>
</gene>
<evidence type="ECO:0000313" key="2">
    <source>
        <dbReference type="EMBL" id="CAI4013502.1"/>
    </source>
</evidence>